<dbReference type="Gene3D" id="3.40.190.10">
    <property type="entry name" value="Periplasmic binding protein-like II"/>
    <property type="match status" value="4"/>
</dbReference>
<accession>A0A098QYQ5</accession>
<comment type="caution">
    <text evidence="3">The sequence shown here is derived from an EMBL/GenBank/DDBJ whole genome shotgun (WGS) entry which is preliminary data.</text>
</comment>
<sequence length="597" mass="66373">MKGRKWILVCMVILLAGWTGCSRNNQPGPRSTQDLPREAPNAYPNSNTLELTPVQESLVARIQQEGGLQAAVLRREEVTSTIINARTNPTMPAIRRFNLLLLDEISRLLSLPVTINEIGITEVFGKDGVIPKDVRSNPLISYTPDVFLNNHILVGSVTPLPWRTRLMGFVPVVPSHVVVLAREEFTGTRVSELGSLGMVIPPGSSYMEYYNRLSEIHGFEPNLRIAGEDFVQQVLDGRADATLTDAIEAVGQLRLHSGLTMLEGVTNIQYESWAVPKDALELNNLIRQALDHLKRAGLFDQLFLRSFGFDLKTYHMMIGFRPEDDVSQLSLTLEELDYIQGLQSRGGIRYATMVNPEGYLPREDGSITGFDYNLAISMARVLGLDWQFIVLPDIQAFFTHDGEFDPRVMQGAGVSYTPDIFRRADVLVAPFAVNEWRQRLARFITLYPAGIAIVGSHAQDIREFTDLEGLRVALPPGGFQEPLLEQLGAEHGFSVEYVYYPAEQDVFALLRAGRADVTIDGTVFLARGMQEIQGLSIAPLSLSLVPVGWAVAPENTILAGIIEKFLQLSLSTGSFNRFWTEAQGVDFDYYLRLVSGT</sequence>
<evidence type="ECO:0000313" key="4">
    <source>
        <dbReference type="Proteomes" id="UP000029692"/>
    </source>
</evidence>
<evidence type="ECO:0000313" key="3">
    <source>
        <dbReference type="EMBL" id="KGE72661.1"/>
    </source>
</evidence>
<feature type="chain" id="PRO_5001938746" description="Solute-binding protein family 3/N-terminal domain-containing protein" evidence="2">
    <location>
        <begin position="22"/>
        <end position="597"/>
    </location>
</feature>
<protein>
    <recommendedName>
        <fullName evidence="5">Solute-binding protein family 3/N-terminal domain-containing protein</fullName>
    </recommendedName>
</protein>
<reference evidence="3 4" key="1">
    <citation type="submission" date="2014-05" db="EMBL/GenBank/DDBJ databases">
        <title>De novo Genome Sequence of Spirocheata sp.</title>
        <authorList>
            <person name="Shivani Y."/>
            <person name="Subhash Y."/>
            <person name="Tushar L."/>
            <person name="Sasikala C."/>
            <person name="Ramana C.V."/>
        </authorList>
    </citation>
    <scope>NUCLEOTIDE SEQUENCE [LARGE SCALE GENOMIC DNA]</scope>
    <source>
        <strain evidence="3 4">JC230</strain>
    </source>
</reference>
<evidence type="ECO:0000256" key="1">
    <source>
        <dbReference type="SAM" id="MobiDB-lite"/>
    </source>
</evidence>
<evidence type="ECO:0000256" key="2">
    <source>
        <dbReference type="SAM" id="SignalP"/>
    </source>
</evidence>
<dbReference type="EMBL" id="JNUP01000049">
    <property type="protein sequence ID" value="KGE72661.1"/>
    <property type="molecule type" value="Genomic_DNA"/>
</dbReference>
<feature type="compositionally biased region" description="Polar residues" evidence="1">
    <location>
        <begin position="25"/>
        <end position="34"/>
    </location>
</feature>
<organism evidence="3 4">
    <name type="scientific">Spirochaeta lutea</name>
    <dbReference type="NCBI Taxonomy" id="1480694"/>
    <lineage>
        <taxon>Bacteria</taxon>
        <taxon>Pseudomonadati</taxon>
        <taxon>Spirochaetota</taxon>
        <taxon>Spirochaetia</taxon>
        <taxon>Spirochaetales</taxon>
        <taxon>Spirochaetaceae</taxon>
        <taxon>Spirochaeta</taxon>
    </lineage>
</organism>
<evidence type="ECO:0008006" key="5">
    <source>
        <dbReference type="Google" id="ProtNLM"/>
    </source>
</evidence>
<dbReference type="eggNOG" id="COG0834">
    <property type="taxonomic scope" value="Bacteria"/>
</dbReference>
<dbReference type="Proteomes" id="UP000029692">
    <property type="component" value="Unassembled WGS sequence"/>
</dbReference>
<keyword evidence="2" id="KW-0732">Signal</keyword>
<gene>
    <name evidence="3" type="ORF">DC28_06300</name>
</gene>
<dbReference type="OrthoDB" id="306598at2"/>
<dbReference type="AlphaFoldDB" id="A0A098QYQ5"/>
<dbReference type="PANTHER" id="PTHR35936">
    <property type="entry name" value="MEMBRANE-BOUND LYTIC MUREIN TRANSGLYCOSYLASE F"/>
    <property type="match status" value="1"/>
</dbReference>
<dbReference type="RefSeq" id="WP_037546909.1">
    <property type="nucleotide sequence ID" value="NZ_JNUP01000049.1"/>
</dbReference>
<feature type="region of interest" description="Disordered" evidence="1">
    <location>
        <begin position="25"/>
        <end position="47"/>
    </location>
</feature>
<dbReference type="SUPFAM" id="SSF53850">
    <property type="entry name" value="Periplasmic binding protein-like II"/>
    <property type="match status" value="2"/>
</dbReference>
<dbReference type="PROSITE" id="PS51257">
    <property type="entry name" value="PROKAR_LIPOPROTEIN"/>
    <property type="match status" value="1"/>
</dbReference>
<proteinExistence type="predicted"/>
<dbReference type="STRING" id="1480694.DC28_06300"/>
<dbReference type="PANTHER" id="PTHR35936:SF32">
    <property type="entry name" value="MEMBRANE-BOUND LYTIC MUREIN TRANSGLYCOSYLASE F"/>
    <property type="match status" value="1"/>
</dbReference>
<keyword evidence="4" id="KW-1185">Reference proteome</keyword>
<feature type="signal peptide" evidence="2">
    <location>
        <begin position="1"/>
        <end position="21"/>
    </location>
</feature>
<name>A0A098QYQ5_9SPIO</name>